<dbReference type="AlphaFoldDB" id="A0A1X7SJC6"/>
<organism evidence="2">
    <name type="scientific">Amphimedon queenslandica</name>
    <name type="common">Sponge</name>
    <dbReference type="NCBI Taxonomy" id="400682"/>
    <lineage>
        <taxon>Eukaryota</taxon>
        <taxon>Metazoa</taxon>
        <taxon>Porifera</taxon>
        <taxon>Demospongiae</taxon>
        <taxon>Heteroscleromorpha</taxon>
        <taxon>Haplosclerida</taxon>
        <taxon>Niphatidae</taxon>
        <taxon>Amphimedon</taxon>
    </lineage>
</organism>
<evidence type="ECO:0000256" key="1">
    <source>
        <dbReference type="SAM" id="Phobius"/>
    </source>
</evidence>
<evidence type="ECO:0000313" key="2">
    <source>
        <dbReference type="EnsemblMetazoa" id="Aqu2.1.02175_001"/>
    </source>
</evidence>
<name>A0A1X7SJC6_AMPQE</name>
<feature type="transmembrane region" description="Helical" evidence="1">
    <location>
        <begin position="49"/>
        <end position="66"/>
    </location>
</feature>
<protein>
    <submittedName>
        <fullName evidence="2">Uncharacterized protein</fullName>
    </submittedName>
</protein>
<dbReference type="InParanoid" id="A0A1X7SJC6"/>
<dbReference type="EnsemblMetazoa" id="Aqu2.1.02175_001">
    <property type="protein sequence ID" value="Aqu2.1.02175_001"/>
    <property type="gene ID" value="Aqu2.1.02175"/>
</dbReference>
<accession>A0A1X7SJC6</accession>
<keyword evidence="1" id="KW-0472">Membrane</keyword>
<keyword evidence="1" id="KW-0812">Transmembrane</keyword>
<keyword evidence="1" id="KW-1133">Transmembrane helix</keyword>
<reference evidence="2" key="1">
    <citation type="submission" date="2017-05" db="UniProtKB">
        <authorList>
            <consortium name="EnsemblMetazoa"/>
        </authorList>
    </citation>
    <scope>IDENTIFICATION</scope>
</reference>
<proteinExistence type="predicted"/>
<sequence length="87" mass="8820">MSPTTSVLVSTILSTPSIATSMSTMVASTDTTSATISTMTTSSPTSTAASLPVALVGGIAGACVVCKKKRNKSYEAVLKLEGHPKEQ</sequence>